<evidence type="ECO:0000256" key="1">
    <source>
        <dbReference type="SAM" id="MobiDB-lite"/>
    </source>
</evidence>
<gene>
    <name evidence="2" type="ORF">BVC80_8983g28</name>
</gene>
<dbReference type="EMBL" id="MVGT01001902">
    <property type="protein sequence ID" value="OVA10456.1"/>
    <property type="molecule type" value="Genomic_DNA"/>
</dbReference>
<evidence type="ECO:0000313" key="3">
    <source>
        <dbReference type="Proteomes" id="UP000195402"/>
    </source>
</evidence>
<reference evidence="2 3" key="1">
    <citation type="journal article" date="2017" name="Mol. Plant">
        <title>The Genome of Medicinal Plant Macleaya cordata Provides New Insights into Benzylisoquinoline Alkaloids Metabolism.</title>
        <authorList>
            <person name="Liu X."/>
            <person name="Liu Y."/>
            <person name="Huang P."/>
            <person name="Ma Y."/>
            <person name="Qing Z."/>
            <person name="Tang Q."/>
            <person name="Cao H."/>
            <person name="Cheng P."/>
            <person name="Zheng Y."/>
            <person name="Yuan Z."/>
            <person name="Zhou Y."/>
            <person name="Liu J."/>
            <person name="Tang Z."/>
            <person name="Zhuo Y."/>
            <person name="Zhang Y."/>
            <person name="Yu L."/>
            <person name="Huang J."/>
            <person name="Yang P."/>
            <person name="Peng Q."/>
            <person name="Zhang J."/>
            <person name="Jiang W."/>
            <person name="Zhang Z."/>
            <person name="Lin K."/>
            <person name="Ro D.K."/>
            <person name="Chen X."/>
            <person name="Xiong X."/>
            <person name="Shang Y."/>
            <person name="Huang S."/>
            <person name="Zeng J."/>
        </authorList>
    </citation>
    <scope>NUCLEOTIDE SEQUENCE [LARGE SCALE GENOMIC DNA]</scope>
    <source>
        <strain evidence="3">cv. BLH2017</strain>
        <tissue evidence="2">Root</tissue>
    </source>
</reference>
<sequence>MSPRISFSNDFVDTQRIISHERTSRDHQTPPASSDFEFSVTNYSMMAADELFFKGRLLPFKDNNCTNKLQKMTLRDELLTDDHNDIGTASQRPPKSPIRWKELLGLKRNRGNVSSKKASKSDGSMEKVVEGKGSKLGHEEVHDSKNPQEVVSDGGFSFRDVDA</sequence>
<dbReference type="PANTHER" id="PTHR31722:SF62">
    <property type="entry name" value="EMB|CAB62433.1"/>
    <property type="match status" value="1"/>
</dbReference>
<feature type="region of interest" description="Disordered" evidence="1">
    <location>
        <begin position="78"/>
        <end position="163"/>
    </location>
</feature>
<dbReference type="STRING" id="56857.A0A200QIZ6"/>
<dbReference type="Proteomes" id="UP000195402">
    <property type="component" value="Unassembled WGS sequence"/>
</dbReference>
<dbReference type="InParanoid" id="A0A200QIZ6"/>
<organism evidence="2 3">
    <name type="scientific">Macleaya cordata</name>
    <name type="common">Five-seeded plume-poppy</name>
    <name type="synonym">Bocconia cordata</name>
    <dbReference type="NCBI Taxonomy" id="56857"/>
    <lineage>
        <taxon>Eukaryota</taxon>
        <taxon>Viridiplantae</taxon>
        <taxon>Streptophyta</taxon>
        <taxon>Embryophyta</taxon>
        <taxon>Tracheophyta</taxon>
        <taxon>Spermatophyta</taxon>
        <taxon>Magnoliopsida</taxon>
        <taxon>Ranunculales</taxon>
        <taxon>Papaveraceae</taxon>
        <taxon>Papaveroideae</taxon>
        <taxon>Macleaya</taxon>
    </lineage>
</organism>
<proteinExistence type="predicted"/>
<name>A0A200QIZ6_MACCD</name>
<comment type="caution">
    <text evidence="2">The sequence shown here is derived from an EMBL/GenBank/DDBJ whole genome shotgun (WGS) entry which is preliminary data.</text>
</comment>
<keyword evidence="3" id="KW-1185">Reference proteome</keyword>
<dbReference type="OrthoDB" id="1927989at2759"/>
<dbReference type="FunCoup" id="A0A200QIZ6">
    <property type="interactions" value="273"/>
</dbReference>
<dbReference type="OMA" id="IKHERSS"/>
<evidence type="ECO:0000313" key="2">
    <source>
        <dbReference type="EMBL" id="OVA10456.1"/>
    </source>
</evidence>
<protein>
    <submittedName>
        <fullName evidence="2">Uncharacterized protein</fullName>
    </submittedName>
</protein>
<feature type="compositionally biased region" description="Basic and acidic residues" evidence="1">
    <location>
        <begin position="119"/>
        <end position="146"/>
    </location>
</feature>
<accession>A0A200QIZ6</accession>
<dbReference type="AlphaFoldDB" id="A0A200QIZ6"/>
<dbReference type="PANTHER" id="PTHR31722">
    <property type="entry name" value="OS06G0675200 PROTEIN"/>
    <property type="match status" value="1"/>
</dbReference>